<dbReference type="GO" id="GO:0035597">
    <property type="term" value="F:tRNA-2-methylthio-N(6)-dimethylallyladenosine(37) synthase activity"/>
    <property type="evidence" value="ECO:0007669"/>
    <property type="project" value="UniProtKB-EC"/>
</dbReference>
<dbReference type="AlphaFoldDB" id="A0A172RYK8"/>
<keyword evidence="19" id="KW-1185">Reference proteome</keyword>
<comment type="subunit">
    <text evidence="14">Monomer.</text>
</comment>
<dbReference type="SFLD" id="SFLDG01082">
    <property type="entry name" value="B12-binding_domain_containing"/>
    <property type="match status" value="1"/>
</dbReference>
<keyword evidence="5 14" id="KW-0819">tRNA processing</keyword>
<name>A0A172RYK8_9ACTN</name>
<accession>A0A172RYK8</accession>
<dbReference type="STRING" id="79604.AAY81_05745"/>
<dbReference type="Gene3D" id="3.40.50.12160">
    <property type="entry name" value="Methylthiotransferase, N-terminal domain"/>
    <property type="match status" value="1"/>
</dbReference>
<keyword evidence="3 14" id="KW-0808">Transferase</keyword>
<sequence>MFENTTFCITTFGCQMNKHDAERLSGLMSSLGSVPVQTNAEADFSIFVTCCVREKADERLMGTVATMKNDPVRPGSPFGKRFVAIGGCIGQRDGQKLLDQLENADVVFGTHNMEALPHLLQEAIEGGMRRAELVDGRAEFHDDLPEDREHPWAAWLPITVGCNNFCTYCIVPYVRGRELSRPIEEIAQQAQAYVDAGVKEITLLGQNVNSYGRDLYGEPRFAQVLDVVSKTGVERIRFATSHPKDLTDEVIERFATLPNLMPALHLPAQSGSNRILKAMNRRYTVEHYRELIEKLRKVCPDIALSTDIIVGFPGETEEDFQATYDLVNEVGYNQVFTFIYSKREGTPAAEMQDDTPREVIQERFDRLVDLVQRNAERLNLEQNQAGVVLPVLVTGASKNDPSILAGKSPRNQTVHARVPQGMSASDFAGSIVDIRIDEAHTWYLWGTML</sequence>
<proteinExistence type="inferred from homology"/>
<dbReference type="SFLD" id="SFLDS00029">
    <property type="entry name" value="Radical_SAM"/>
    <property type="match status" value="1"/>
</dbReference>
<evidence type="ECO:0000256" key="3">
    <source>
        <dbReference type="ARBA" id="ARBA00022679"/>
    </source>
</evidence>
<feature type="domain" description="TRAM" evidence="15">
    <location>
        <begin position="382"/>
        <end position="449"/>
    </location>
</feature>
<dbReference type="SMART" id="SM00729">
    <property type="entry name" value="Elp3"/>
    <property type="match status" value="1"/>
</dbReference>
<dbReference type="Pfam" id="PF04055">
    <property type="entry name" value="Radical_SAM"/>
    <property type="match status" value="1"/>
</dbReference>
<feature type="domain" description="MTTase N-terminal" evidence="16">
    <location>
        <begin position="5"/>
        <end position="125"/>
    </location>
</feature>
<evidence type="ECO:0000256" key="6">
    <source>
        <dbReference type="ARBA" id="ARBA00022723"/>
    </source>
</evidence>
<keyword evidence="7 14" id="KW-0408">Iron</keyword>
<evidence type="ECO:0000256" key="11">
    <source>
        <dbReference type="ARBA" id="ARBA00068570"/>
    </source>
</evidence>
<protein>
    <recommendedName>
        <fullName evidence="11 14">tRNA-2-methylthio-N(6)-dimethylallyladenosine synthase</fullName>
        <ecNumber evidence="9 14">2.8.4.3</ecNumber>
    </recommendedName>
    <alternativeName>
        <fullName evidence="13 14">(Dimethylallyl)adenosine tRNA methylthiotransferase MiaB</fullName>
    </alternativeName>
    <alternativeName>
        <fullName evidence="12 14">tRNA-i(6)A37 methylthiotransferase</fullName>
    </alternativeName>
</protein>
<evidence type="ECO:0000256" key="5">
    <source>
        <dbReference type="ARBA" id="ARBA00022694"/>
    </source>
</evidence>
<evidence type="ECO:0000256" key="7">
    <source>
        <dbReference type="ARBA" id="ARBA00023004"/>
    </source>
</evidence>
<evidence type="ECO:0000256" key="4">
    <source>
        <dbReference type="ARBA" id="ARBA00022691"/>
    </source>
</evidence>
<dbReference type="FunFam" id="3.80.30.20:FF:000001">
    <property type="entry name" value="tRNA-2-methylthio-N(6)-dimethylallyladenosine synthase 2"/>
    <property type="match status" value="1"/>
</dbReference>
<dbReference type="PANTHER" id="PTHR43020">
    <property type="entry name" value="CDK5 REGULATORY SUBUNIT-ASSOCIATED PROTEIN 1"/>
    <property type="match status" value="1"/>
</dbReference>
<dbReference type="InterPro" id="IPR006638">
    <property type="entry name" value="Elp3/MiaA/NifB-like_rSAM"/>
</dbReference>
<comment type="catalytic activity">
    <reaction evidence="10 14">
        <text>N(6)-dimethylallyladenosine(37) in tRNA + (sulfur carrier)-SH + AH2 + 2 S-adenosyl-L-methionine = 2-methylsulfanyl-N(6)-dimethylallyladenosine(37) in tRNA + (sulfur carrier)-H + 5'-deoxyadenosine + L-methionine + A + S-adenosyl-L-homocysteine + 2 H(+)</text>
        <dbReference type="Rhea" id="RHEA:37067"/>
        <dbReference type="Rhea" id="RHEA-COMP:10375"/>
        <dbReference type="Rhea" id="RHEA-COMP:10376"/>
        <dbReference type="Rhea" id="RHEA-COMP:14737"/>
        <dbReference type="Rhea" id="RHEA-COMP:14739"/>
        <dbReference type="ChEBI" id="CHEBI:13193"/>
        <dbReference type="ChEBI" id="CHEBI:15378"/>
        <dbReference type="ChEBI" id="CHEBI:17319"/>
        <dbReference type="ChEBI" id="CHEBI:17499"/>
        <dbReference type="ChEBI" id="CHEBI:29917"/>
        <dbReference type="ChEBI" id="CHEBI:57844"/>
        <dbReference type="ChEBI" id="CHEBI:57856"/>
        <dbReference type="ChEBI" id="CHEBI:59789"/>
        <dbReference type="ChEBI" id="CHEBI:64428"/>
        <dbReference type="ChEBI" id="CHEBI:74415"/>
        <dbReference type="ChEBI" id="CHEBI:74417"/>
        <dbReference type="EC" id="2.8.4.3"/>
    </reaction>
</comment>
<dbReference type="InterPro" id="IPR007197">
    <property type="entry name" value="rSAM"/>
</dbReference>
<dbReference type="FunFam" id="3.40.50.12160:FF:000003">
    <property type="entry name" value="CDK5 regulatory subunit-associated protein 1"/>
    <property type="match status" value="1"/>
</dbReference>
<feature type="binding site" evidence="14">
    <location>
        <position position="50"/>
    </location>
    <ligand>
        <name>[4Fe-4S] cluster</name>
        <dbReference type="ChEBI" id="CHEBI:49883"/>
        <label>1</label>
    </ligand>
</feature>
<dbReference type="InterPro" id="IPR005839">
    <property type="entry name" value="Methylthiotransferase"/>
</dbReference>
<feature type="binding site" evidence="14">
    <location>
        <position position="88"/>
    </location>
    <ligand>
        <name>[4Fe-4S] cluster</name>
        <dbReference type="ChEBI" id="CHEBI:49883"/>
        <label>1</label>
    </ligand>
</feature>
<comment type="cofactor">
    <cofactor evidence="14">
        <name>[4Fe-4S] cluster</name>
        <dbReference type="ChEBI" id="CHEBI:49883"/>
    </cofactor>
    <text evidence="14">Binds 2 [4Fe-4S] clusters. One cluster is coordinated with 3 cysteines and an exchangeable S-adenosyl-L-methionine.</text>
</comment>
<dbReference type="PANTHER" id="PTHR43020:SF2">
    <property type="entry name" value="MITOCHONDRIAL TRNA METHYLTHIOTRANSFERASE CDK5RAP1"/>
    <property type="match status" value="1"/>
</dbReference>
<dbReference type="InterPro" id="IPR013848">
    <property type="entry name" value="Methylthiotransferase_N"/>
</dbReference>
<dbReference type="InterPro" id="IPR023404">
    <property type="entry name" value="rSAM_horseshoe"/>
</dbReference>
<dbReference type="GO" id="GO:0051539">
    <property type="term" value="F:4 iron, 4 sulfur cluster binding"/>
    <property type="evidence" value="ECO:0007669"/>
    <property type="project" value="UniProtKB-UniRule"/>
</dbReference>
<evidence type="ECO:0000256" key="13">
    <source>
        <dbReference type="ARBA" id="ARBA00081141"/>
    </source>
</evidence>
<dbReference type="InterPro" id="IPR006463">
    <property type="entry name" value="MiaB_methiolase"/>
</dbReference>
<comment type="subcellular location">
    <subcellularLocation>
        <location evidence="14">Cytoplasm</location>
    </subcellularLocation>
</comment>
<evidence type="ECO:0000259" key="16">
    <source>
        <dbReference type="PROSITE" id="PS51449"/>
    </source>
</evidence>
<dbReference type="NCBIfam" id="TIGR00089">
    <property type="entry name" value="MiaB/RimO family radical SAM methylthiotransferase"/>
    <property type="match status" value="1"/>
</dbReference>
<dbReference type="Pfam" id="PF00919">
    <property type="entry name" value="UPF0004"/>
    <property type="match status" value="1"/>
</dbReference>
<keyword evidence="8 14" id="KW-0411">Iron-sulfur</keyword>
<keyword evidence="2 14" id="KW-0004">4Fe-4S</keyword>
<evidence type="ECO:0000256" key="12">
    <source>
        <dbReference type="ARBA" id="ARBA00080698"/>
    </source>
</evidence>
<reference evidence="19" key="1">
    <citation type="submission" date="2016-10" db="EMBL/GenBank/DDBJ databases">
        <authorList>
            <person name="Varghese N."/>
        </authorList>
    </citation>
    <scope>NUCLEOTIDE SEQUENCE [LARGE SCALE GENOMIC DNA]</scope>
    <source>
        <strain evidence="19">DSM 21843</strain>
    </source>
</reference>
<dbReference type="InterPro" id="IPR002792">
    <property type="entry name" value="TRAM_dom"/>
</dbReference>
<dbReference type="SFLD" id="SFLDF00273">
    <property type="entry name" value="(dimethylallyl)adenosine_tRNA"/>
    <property type="match status" value="1"/>
</dbReference>
<feature type="binding site" evidence="14">
    <location>
        <position position="14"/>
    </location>
    <ligand>
        <name>[4Fe-4S] cluster</name>
        <dbReference type="ChEBI" id="CHEBI:49883"/>
        <label>1</label>
    </ligand>
</feature>
<dbReference type="EMBL" id="FOEC01000009">
    <property type="protein sequence ID" value="SEO87596.1"/>
    <property type="molecule type" value="Genomic_DNA"/>
</dbReference>
<evidence type="ECO:0000256" key="1">
    <source>
        <dbReference type="ARBA" id="ARBA00003234"/>
    </source>
</evidence>
<dbReference type="EC" id="2.8.4.3" evidence="9 14"/>
<evidence type="ECO:0000256" key="14">
    <source>
        <dbReference type="HAMAP-Rule" id="MF_01864"/>
    </source>
</evidence>
<gene>
    <name evidence="14" type="primary">miaB</name>
    <name evidence="18" type="ORF">SAMN02910314_01465</name>
</gene>
<evidence type="ECO:0000256" key="10">
    <source>
        <dbReference type="ARBA" id="ARBA00051425"/>
    </source>
</evidence>
<dbReference type="CDD" id="cd01335">
    <property type="entry name" value="Radical_SAM"/>
    <property type="match status" value="1"/>
</dbReference>
<evidence type="ECO:0000259" key="17">
    <source>
        <dbReference type="PROSITE" id="PS51918"/>
    </source>
</evidence>
<evidence type="ECO:0000313" key="19">
    <source>
        <dbReference type="Proteomes" id="UP000182975"/>
    </source>
</evidence>
<dbReference type="InterPro" id="IPR058240">
    <property type="entry name" value="rSAM_sf"/>
</dbReference>
<dbReference type="PROSITE" id="PS50926">
    <property type="entry name" value="TRAM"/>
    <property type="match status" value="1"/>
</dbReference>
<dbReference type="NCBIfam" id="TIGR01574">
    <property type="entry name" value="miaB-methiolase"/>
    <property type="match status" value="1"/>
</dbReference>
<evidence type="ECO:0000256" key="8">
    <source>
        <dbReference type="ARBA" id="ARBA00023014"/>
    </source>
</evidence>
<dbReference type="GO" id="GO:0005829">
    <property type="term" value="C:cytosol"/>
    <property type="evidence" value="ECO:0007669"/>
    <property type="project" value="TreeGrafter"/>
</dbReference>
<dbReference type="SUPFAM" id="SSF102114">
    <property type="entry name" value="Radical SAM enzymes"/>
    <property type="match status" value="1"/>
</dbReference>
<evidence type="ECO:0000259" key="15">
    <source>
        <dbReference type="PROSITE" id="PS50926"/>
    </source>
</evidence>
<feature type="domain" description="Radical SAM core" evidence="17">
    <location>
        <begin position="148"/>
        <end position="377"/>
    </location>
</feature>
<dbReference type="RefSeq" id="WP_066662493.1">
    <property type="nucleotide sequence ID" value="NZ_CP011402.1"/>
</dbReference>
<comment type="similarity">
    <text evidence="14">Belongs to the methylthiotransferase family. MiaB subfamily.</text>
</comment>
<dbReference type="InterPro" id="IPR020612">
    <property type="entry name" value="Methylthiotransferase_CS"/>
</dbReference>
<keyword evidence="4 14" id="KW-0949">S-adenosyl-L-methionine</keyword>
<dbReference type="OrthoDB" id="9805215at2"/>
<feature type="binding site" evidence="14">
    <location>
        <position position="169"/>
    </location>
    <ligand>
        <name>[4Fe-4S] cluster</name>
        <dbReference type="ChEBI" id="CHEBI:49883"/>
        <label>2</label>
        <note>4Fe-4S-S-AdoMet</note>
    </ligand>
</feature>
<organism evidence="18 19">
    <name type="scientific">Denitrobacterium detoxificans</name>
    <dbReference type="NCBI Taxonomy" id="79604"/>
    <lineage>
        <taxon>Bacteria</taxon>
        <taxon>Bacillati</taxon>
        <taxon>Actinomycetota</taxon>
        <taxon>Coriobacteriia</taxon>
        <taxon>Eggerthellales</taxon>
        <taxon>Eggerthellaceae</taxon>
        <taxon>Denitrobacterium</taxon>
    </lineage>
</organism>
<dbReference type="PROSITE" id="PS51449">
    <property type="entry name" value="MTTASE_N"/>
    <property type="match status" value="1"/>
</dbReference>
<evidence type="ECO:0000256" key="2">
    <source>
        <dbReference type="ARBA" id="ARBA00022485"/>
    </source>
</evidence>
<dbReference type="InterPro" id="IPR038135">
    <property type="entry name" value="Methylthiotransferase_N_sf"/>
</dbReference>
<dbReference type="PATRIC" id="fig|79604.3.peg.1159"/>
<dbReference type="HAMAP" id="MF_01864">
    <property type="entry name" value="tRNA_metthiotr_MiaB"/>
    <property type="match status" value="1"/>
</dbReference>
<feature type="binding site" evidence="14">
    <location>
        <position position="166"/>
    </location>
    <ligand>
        <name>[4Fe-4S] cluster</name>
        <dbReference type="ChEBI" id="CHEBI:49883"/>
        <label>2</label>
        <note>4Fe-4S-S-AdoMet</note>
    </ligand>
</feature>
<dbReference type="KEGG" id="ddt:AAY81_05745"/>
<dbReference type="PROSITE" id="PS01278">
    <property type="entry name" value="MTTASE_RADICAL"/>
    <property type="match status" value="1"/>
</dbReference>
<evidence type="ECO:0000256" key="9">
    <source>
        <dbReference type="ARBA" id="ARBA00033765"/>
    </source>
</evidence>
<dbReference type="Proteomes" id="UP000182975">
    <property type="component" value="Unassembled WGS sequence"/>
</dbReference>
<feature type="binding site" evidence="14">
    <location>
        <position position="162"/>
    </location>
    <ligand>
        <name>[4Fe-4S] cluster</name>
        <dbReference type="ChEBI" id="CHEBI:49883"/>
        <label>2</label>
        <note>4Fe-4S-S-AdoMet</note>
    </ligand>
</feature>
<keyword evidence="14" id="KW-0963">Cytoplasm</keyword>
<dbReference type="Gene3D" id="3.80.30.20">
    <property type="entry name" value="tm_1862 like domain"/>
    <property type="match status" value="1"/>
</dbReference>
<evidence type="ECO:0000313" key="18">
    <source>
        <dbReference type="EMBL" id="SEO87596.1"/>
    </source>
</evidence>
<dbReference type="GO" id="GO:0046872">
    <property type="term" value="F:metal ion binding"/>
    <property type="evidence" value="ECO:0007669"/>
    <property type="project" value="UniProtKB-KW"/>
</dbReference>
<dbReference type="SFLD" id="SFLDG01061">
    <property type="entry name" value="methylthiotransferase"/>
    <property type="match status" value="1"/>
</dbReference>
<dbReference type="PROSITE" id="PS51918">
    <property type="entry name" value="RADICAL_SAM"/>
    <property type="match status" value="1"/>
</dbReference>
<keyword evidence="6 14" id="KW-0479">Metal-binding</keyword>
<comment type="function">
    <text evidence="1 14">Catalyzes the methylthiolation of N6-(dimethylallyl)adenosine (i(6)A), leading to the formation of 2-methylthio-N6-(dimethylallyl)adenosine (ms(2)i(6)A) at position 37 in tRNAs that read codons beginning with uridine.</text>
</comment>